<dbReference type="STRING" id="1262450.S3BXL0"/>
<evidence type="ECO:0000313" key="1">
    <source>
        <dbReference type="EMBL" id="EPE04186.1"/>
    </source>
</evidence>
<evidence type="ECO:0000313" key="2">
    <source>
        <dbReference type="Proteomes" id="UP000016923"/>
    </source>
</evidence>
<protein>
    <submittedName>
        <fullName evidence="1">Uncharacterized protein</fullName>
    </submittedName>
</protein>
<accession>S3BXL0</accession>
<dbReference type="HOGENOM" id="CLU_035263_3_0_1"/>
<proteinExistence type="predicted"/>
<dbReference type="Proteomes" id="UP000016923">
    <property type="component" value="Unassembled WGS sequence"/>
</dbReference>
<dbReference type="VEuPathDB" id="FungiDB:F503_04701"/>
<dbReference type="InterPro" id="IPR022085">
    <property type="entry name" value="OpdG"/>
</dbReference>
<dbReference type="OrthoDB" id="3350591at2759"/>
<dbReference type="AlphaFoldDB" id="S3BXL0"/>
<name>S3BXL0_OPHP1</name>
<gene>
    <name evidence="1" type="ORF">F503_04701</name>
</gene>
<dbReference type="Pfam" id="PF12311">
    <property type="entry name" value="DUF3632"/>
    <property type="match status" value="1"/>
</dbReference>
<sequence>MAELHLVVDSVDNAEEIQREWEELEKQRKLNGEKKAQTSWRDWLGFNKKPKLRYPPEIRKGGTDYSDARAAAILKDYLQPTTTLSEKDAFDSIMVLIPQNGQSNSEVAHISNMFIELAEQIHFDHPSHFKLAWLVGRIGSSPKFTYDLVNGFNVCQLLGEYIYDQQTGNDENYLNVNIVAFHAKICACGLWCHYESATIMLRFLFEDKRNNDFDDVFRSGRVMEGAVWILFYGYIVYQMILQDKDADRWVVWRAGFASMETESFATDECKKLSARAVRMMDALTYVP</sequence>
<dbReference type="EMBL" id="KE148162">
    <property type="protein sequence ID" value="EPE04186.1"/>
    <property type="molecule type" value="Genomic_DNA"/>
</dbReference>
<keyword evidence="2" id="KW-1185">Reference proteome</keyword>
<reference evidence="1 2" key="1">
    <citation type="journal article" date="2013" name="BMC Genomics">
        <title>The genome and transcriptome of the pine saprophyte Ophiostoma piceae, and a comparison with the bark beetle-associated pine pathogen Grosmannia clavigera.</title>
        <authorList>
            <person name="Haridas S."/>
            <person name="Wang Y."/>
            <person name="Lim L."/>
            <person name="Massoumi Alamouti S."/>
            <person name="Jackman S."/>
            <person name="Docking R."/>
            <person name="Robertson G."/>
            <person name="Birol I."/>
            <person name="Bohlmann J."/>
            <person name="Breuil C."/>
        </authorList>
    </citation>
    <scope>NUCLEOTIDE SEQUENCE [LARGE SCALE GENOMIC DNA]</scope>
    <source>
        <strain evidence="1 2">UAMH 11346</strain>
    </source>
</reference>
<organism evidence="1 2">
    <name type="scientific">Ophiostoma piceae (strain UAMH 11346)</name>
    <name type="common">Sap stain fungus</name>
    <dbReference type="NCBI Taxonomy" id="1262450"/>
    <lineage>
        <taxon>Eukaryota</taxon>
        <taxon>Fungi</taxon>
        <taxon>Dikarya</taxon>
        <taxon>Ascomycota</taxon>
        <taxon>Pezizomycotina</taxon>
        <taxon>Sordariomycetes</taxon>
        <taxon>Sordariomycetidae</taxon>
        <taxon>Ophiostomatales</taxon>
        <taxon>Ophiostomataceae</taxon>
        <taxon>Ophiostoma</taxon>
    </lineage>
</organism>